<evidence type="ECO:0000256" key="2">
    <source>
        <dbReference type="ARBA" id="ARBA00022448"/>
    </source>
</evidence>
<gene>
    <name evidence="5" type="ORF">I6N96_06785</name>
</gene>
<reference evidence="5 6" key="1">
    <citation type="submission" date="2020-12" db="EMBL/GenBank/DDBJ databases">
        <title>Vagococcus allomyrinae sp. nov. and Enterococcus lavae sp. nov., isolated from the larvae of Allomyrina dichotoma.</title>
        <authorList>
            <person name="Lee S.D."/>
        </authorList>
    </citation>
    <scope>NUCLEOTIDE SEQUENCE [LARGE SCALE GENOMIC DNA]</scope>
    <source>
        <strain evidence="5 6">BWM-S5</strain>
    </source>
</reference>
<dbReference type="PANTHER" id="PTHR30061:SF50">
    <property type="entry name" value="MALTOSE_MALTODEXTRIN-BINDING PERIPLASMIC PROTEIN"/>
    <property type="match status" value="1"/>
</dbReference>
<dbReference type="RefSeq" id="WP_209556811.1">
    <property type="nucleotide sequence ID" value="NZ_JAEDXU010000003.1"/>
</dbReference>
<accession>A0ABS4CJ61</accession>
<dbReference type="InterPro" id="IPR006059">
    <property type="entry name" value="SBP"/>
</dbReference>
<dbReference type="PANTHER" id="PTHR30061">
    <property type="entry name" value="MALTOSE-BINDING PERIPLASMIC PROTEIN"/>
    <property type="match status" value="1"/>
</dbReference>
<evidence type="ECO:0000313" key="5">
    <source>
        <dbReference type="EMBL" id="MBP1045982.1"/>
    </source>
</evidence>
<comment type="similarity">
    <text evidence="1">Belongs to the bacterial solute-binding protein 1 family.</text>
</comment>
<feature type="chain" id="PRO_5045167138" evidence="4">
    <location>
        <begin position="23"/>
        <end position="423"/>
    </location>
</feature>
<name>A0ABS4CJ61_9ENTE</name>
<keyword evidence="3 4" id="KW-0732">Signal</keyword>
<evidence type="ECO:0000256" key="1">
    <source>
        <dbReference type="ARBA" id="ARBA00008520"/>
    </source>
</evidence>
<dbReference type="EMBL" id="JAEDXU010000003">
    <property type="protein sequence ID" value="MBP1045982.1"/>
    <property type="molecule type" value="Genomic_DNA"/>
</dbReference>
<dbReference type="SUPFAM" id="SSF53850">
    <property type="entry name" value="Periplasmic binding protein-like II"/>
    <property type="match status" value="1"/>
</dbReference>
<sequence length="423" mass="46930">MKMWKKFLNVGVALGTVSLLTACGGSSDSSDGDKTDFTGDTLTLGVWGGNESEEKALDQIIKDFEAEVGAKVEKKVYTDYNTQIQADMAGKTAPDAFYVDISMYPWFSQNGVLAELDSDKFEIDKFYSTLTDGFTTDGKLYAVPKDMSTLSLYLNTEVFEKTEVSIEEIPTSYEEYVDWLPQFQEKIDKVYGKGKVFAMSYNLEMSRNYHLAIRDGGKPINEDGTANLASDKVVDNLSILKDLTDTKAVVTPKDIGTGWNGEAFGSGKIAIMDEGNWVYETLKTEFPSIPFTVRKMPTYKGTEGSMMFSVGWGKYVGTKQSDLADKWIQFATNKENMTAWSVGTGTLPSREDAAEEAKITENEDLKVHLDAWDYATIWQDGVTLDTVDKAYQNFLPKALDGSETFSEAMKQADEQANADIQAN</sequence>
<keyword evidence="2" id="KW-0813">Transport</keyword>
<evidence type="ECO:0000256" key="4">
    <source>
        <dbReference type="SAM" id="SignalP"/>
    </source>
</evidence>
<evidence type="ECO:0000256" key="3">
    <source>
        <dbReference type="ARBA" id="ARBA00022729"/>
    </source>
</evidence>
<comment type="caution">
    <text evidence="5">The sequence shown here is derived from an EMBL/GenBank/DDBJ whole genome shotgun (WGS) entry which is preliminary data.</text>
</comment>
<dbReference type="PROSITE" id="PS51257">
    <property type="entry name" value="PROKAR_LIPOPROTEIN"/>
    <property type="match status" value="1"/>
</dbReference>
<feature type="signal peptide" evidence="4">
    <location>
        <begin position="1"/>
        <end position="22"/>
    </location>
</feature>
<dbReference type="Proteomes" id="UP000673375">
    <property type="component" value="Unassembled WGS sequence"/>
</dbReference>
<organism evidence="5 6">
    <name type="scientific">Enterococcus larvae</name>
    <dbReference type="NCBI Taxonomy" id="2794352"/>
    <lineage>
        <taxon>Bacteria</taxon>
        <taxon>Bacillati</taxon>
        <taxon>Bacillota</taxon>
        <taxon>Bacilli</taxon>
        <taxon>Lactobacillales</taxon>
        <taxon>Enterococcaceae</taxon>
        <taxon>Enterococcus</taxon>
    </lineage>
</organism>
<dbReference type="Pfam" id="PF13416">
    <property type="entry name" value="SBP_bac_8"/>
    <property type="match status" value="1"/>
</dbReference>
<keyword evidence="6" id="KW-1185">Reference proteome</keyword>
<evidence type="ECO:0000313" key="6">
    <source>
        <dbReference type="Proteomes" id="UP000673375"/>
    </source>
</evidence>
<protein>
    <submittedName>
        <fullName evidence="5">Extracellular solute-binding protein</fullName>
    </submittedName>
</protein>
<proteinExistence type="inferred from homology"/>
<dbReference type="Gene3D" id="3.40.190.10">
    <property type="entry name" value="Periplasmic binding protein-like II"/>
    <property type="match status" value="1"/>
</dbReference>